<feature type="region of interest" description="Disordered" evidence="1">
    <location>
        <begin position="96"/>
        <end position="134"/>
    </location>
</feature>
<dbReference type="EMBL" id="BAABFN010000001">
    <property type="protein sequence ID" value="GAA4301725.1"/>
    <property type="molecule type" value="Genomic_DNA"/>
</dbReference>
<feature type="region of interest" description="Disordered" evidence="1">
    <location>
        <begin position="1"/>
        <end position="23"/>
    </location>
</feature>
<dbReference type="RefSeq" id="WP_344974414.1">
    <property type="nucleotide sequence ID" value="NZ_BAABFN010000001.1"/>
</dbReference>
<reference evidence="3" key="1">
    <citation type="journal article" date="2019" name="Int. J. Syst. Evol. Microbiol.">
        <title>The Global Catalogue of Microorganisms (GCM) 10K type strain sequencing project: providing services to taxonomists for standard genome sequencing and annotation.</title>
        <authorList>
            <consortium name="The Broad Institute Genomics Platform"/>
            <consortium name="The Broad Institute Genome Sequencing Center for Infectious Disease"/>
            <person name="Wu L."/>
            <person name="Ma J."/>
        </authorList>
    </citation>
    <scope>NUCLEOTIDE SEQUENCE [LARGE SCALE GENOMIC DNA]</scope>
    <source>
        <strain evidence="3">JCM 17664</strain>
    </source>
</reference>
<gene>
    <name evidence="2" type="ORF">GCM10023143_03690</name>
</gene>
<organism evidence="2 3">
    <name type="scientific">Compostibacter hankyongensis</name>
    <dbReference type="NCBI Taxonomy" id="1007089"/>
    <lineage>
        <taxon>Bacteria</taxon>
        <taxon>Pseudomonadati</taxon>
        <taxon>Bacteroidota</taxon>
        <taxon>Chitinophagia</taxon>
        <taxon>Chitinophagales</taxon>
        <taxon>Chitinophagaceae</taxon>
        <taxon>Compostibacter</taxon>
    </lineage>
</organism>
<evidence type="ECO:0000313" key="3">
    <source>
        <dbReference type="Proteomes" id="UP001501207"/>
    </source>
</evidence>
<dbReference type="Proteomes" id="UP001501207">
    <property type="component" value="Unassembled WGS sequence"/>
</dbReference>
<name>A0ABP8FE81_9BACT</name>
<evidence type="ECO:0000256" key="1">
    <source>
        <dbReference type="SAM" id="MobiDB-lite"/>
    </source>
</evidence>
<keyword evidence="3" id="KW-1185">Reference proteome</keyword>
<feature type="compositionally biased region" description="Low complexity" evidence="1">
    <location>
        <begin position="106"/>
        <end position="126"/>
    </location>
</feature>
<evidence type="ECO:0000313" key="2">
    <source>
        <dbReference type="EMBL" id="GAA4301725.1"/>
    </source>
</evidence>
<proteinExistence type="predicted"/>
<accession>A0ABP8FE81</accession>
<protein>
    <submittedName>
        <fullName evidence="2">Uncharacterized protein</fullName>
    </submittedName>
</protein>
<sequence>MQDGSKKKTARAPGSNELLPLSGRRIKGGGLKPLLLALVLPLAGWQLCGCAPKIYKPPPLGAEHKFDEGVLRPEKKPRQLFDKKMNKYLQERGMMQKRVPARGADSSWRAPAPATTPASPANPVSSDSSRTAPR</sequence>
<comment type="caution">
    <text evidence="2">The sequence shown here is derived from an EMBL/GenBank/DDBJ whole genome shotgun (WGS) entry which is preliminary data.</text>
</comment>